<dbReference type="PROSITE" id="PS01159">
    <property type="entry name" value="WW_DOMAIN_1"/>
    <property type="match status" value="1"/>
</dbReference>
<evidence type="ECO:0000313" key="6">
    <source>
        <dbReference type="EMBL" id="CAF0982893.1"/>
    </source>
</evidence>
<organism evidence="6 7">
    <name type="scientific">Adineta ricciae</name>
    <name type="common">Rotifer</name>
    <dbReference type="NCBI Taxonomy" id="249248"/>
    <lineage>
        <taxon>Eukaryota</taxon>
        <taxon>Metazoa</taxon>
        <taxon>Spiralia</taxon>
        <taxon>Gnathifera</taxon>
        <taxon>Rotifera</taxon>
        <taxon>Eurotatoria</taxon>
        <taxon>Bdelloidea</taxon>
        <taxon>Adinetida</taxon>
        <taxon>Adinetidae</taxon>
        <taxon>Adineta</taxon>
    </lineage>
</organism>
<dbReference type="Proteomes" id="UP000663852">
    <property type="component" value="Unassembled WGS sequence"/>
</dbReference>
<keyword evidence="4" id="KW-0175">Coiled coil</keyword>
<keyword evidence="1" id="KW-0479">Metal-binding</keyword>
<evidence type="ECO:0000256" key="3">
    <source>
        <dbReference type="ARBA" id="ARBA00022833"/>
    </source>
</evidence>
<proteinExistence type="predicted"/>
<dbReference type="PANTHER" id="PTHR13173">
    <property type="entry name" value="WW DOMAIN BINDING PROTEIN 4"/>
    <property type="match status" value="1"/>
</dbReference>
<dbReference type="InterPro" id="IPR036020">
    <property type="entry name" value="WW_dom_sf"/>
</dbReference>
<dbReference type="InterPro" id="IPR040023">
    <property type="entry name" value="WBP4"/>
</dbReference>
<dbReference type="GO" id="GO:0003723">
    <property type="term" value="F:RNA binding"/>
    <property type="evidence" value="ECO:0007669"/>
    <property type="project" value="TreeGrafter"/>
</dbReference>
<gene>
    <name evidence="6" type="ORF">EDS130_LOCUS13971</name>
</gene>
<dbReference type="GO" id="GO:0071011">
    <property type="term" value="C:precatalytic spliceosome"/>
    <property type="evidence" value="ECO:0007669"/>
    <property type="project" value="TreeGrafter"/>
</dbReference>
<accession>A0A814FHF8</accession>
<evidence type="ECO:0000256" key="2">
    <source>
        <dbReference type="ARBA" id="ARBA00022771"/>
    </source>
</evidence>
<dbReference type="Gene3D" id="2.20.70.10">
    <property type="match status" value="1"/>
</dbReference>
<dbReference type="PROSITE" id="PS50020">
    <property type="entry name" value="WW_DOMAIN_2"/>
    <property type="match status" value="1"/>
</dbReference>
<evidence type="ECO:0000256" key="1">
    <source>
        <dbReference type="ARBA" id="ARBA00022723"/>
    </source>
</evidence>
<dbReference type="InterPro" id="IPR001202">
    <property type="entry name" value="WW_dom"/>
</dbReference>
<dbReference type="GO" id="GO:0000398">
    <property type="term" value="P:mRNA splicing, via spliceosome"/>
    <property type="evidence" value="ECO:0007669"/>
    <property type="project" value="InterPro"/>
</dbReference>
<dbReference type="InterPro" id="IPR013085">
    <property type="entry name" value="U1-CZ_Znf_C2H2"/>
</dbReference>
<evidence type="ECO:0000313" key="7">
    <source>
        <dbReference type="Proteomes" id="UP000663852"/>
    </source>
</evidence>
<evidence type="ECO:0000259" key="5">
    <source>
        <dbReference type="PROSITE" id="PS50020"/>
    </source>
</evidence>
<sequence length="263" mass="29928">MVVHLLIETLTTFKVISLFLHHSNGFYYFRFISYNITMTDYWKSGEKHFCTFCKCWLAGNKISIDLHESGNHHKSMVRAKVEQLRKANVEKERESKNFSETLGQMERAANAAYTRDLANSVMPKTSDAASDISLPSKLKRPVDQPVQVQIKKPKFVIKTPTAKPVYEPIVTPSENETKVPKKEEITSISEANEEAAVTIRKTVPKEPEETATIANDSEGTWYESKTENQESFYWNDTTGASTWTPPTVYLSIEQQRAKGLKVL</sequence>
<comment type="caution">
    <text evidence="6">The sequence shown here is derived from an EMBL/GenBank/DDBJ whole genome shotgun (WGS) entry which is preliminary data.</text>
</comment>
<keyword evidence="2" id="KW-0863">Zinc-finger</keyword>
<keyword evidence="3" id="KW-0862">Zinc</keyword>
<protein>
    <recommendedName>
        <fullName evidence="5">WW domain-containing protein</fullName>
    </recommendedName>
</protein>
<dbReference type="AlphaFoldDB" id="A0A814FHF8"/>
<evidence type="ECO:0000256" key="4">
    <source>
        <dbReference type="SAM" id="Coils"/>
    </source>
</evidence>
<feature type="coiled-coil region" evidence="4">
    <location>
        <begin position="74"/>
        <end position="101"/>
    </location>
</feature>
<name>A0A814FHF8_ADIRI</name>
<dbReference type="OrthoDB" id="191651at2759"/>
<dbReference type="EMBL" id="CAJNOJ010000056">
    <property type="protein sequence ID" value="CAF0982893.1"/>
    <property type="molecule type" value="Genomic_DNA"/>
</dbReference>
<dbReference type="GO" id="GO:0008270">
    <property type="term" value="F:zinc ion binding"/>
    <property type="evidence" value="ECO:0007669"/>
    <property type="project" value="UniProtKB-KW"/>
</dbReference>
<dbReference type="PANTHER" id="PTHR13173:SF10">
    <property type="entry name" value="WW DOMAIN-BINDING PROTEIN 4"/>
    <property type="match status" value="1"/>
</dbReference>
<reference evidence="6" key="1">
    <citation type="submission" date="2021-02" db="EMBL/GenBank/DDBJ databases">
        <authorList>
            <person name="Nowell W R."/>
        </authorList>
    </citation>
    <scope>NUCLEOTIDE SEQUENCE</scope>
</reference>
<feature type="domain" description="WW" evidence="5">
    <location>
        <begin position="215"/>
        <end position="248"/>
    </location>
</feature>
<dbReference type="SUPFAM" id="SSF51045">
    <property type="entry name" value="WW domain"/>
    <property type="match status" value="1"/>
</dbReference>
<dbReference type="Pfam" id="PF06220">
    <property type="entry name" value="zf-U1"/>
    <property type="match status" value="1"/>
</dbReference>